<organism evidence="2 3">
    <name type="scientific">Kingdonia uniflora</name>
    <dbReference type="NCBI Taxonomy" id="39325"/>
    <lineage>
        <taxon>Eukaryota</taxon>
        <taxon>Viridiplantae</taxon>
        <taxon>Streptophyta</taxon>
        <taxon>Embryophyta</taxon>
        <taxon>Tracheophyta</taxon>
        <taxon>Spermatophyta</taxon>
        <taxon>Magnoliopsida</taxon>
        <taxon>Ranunculales</taxon>
        <taxon>Circaeasteraceae</taxon>
        <taxon>Kingdonia</taxon>
    </lineage>
</organism>
<dbReference type="Proteomes" id="UP000541444">
    <property type="component" value="Unassembled WGS sequence"/>
</dbReference>
<name>A0A7J7N1B7_9MAGN</name>
<dbReference type="OrthoDB" id="424794at2759"/>
<evidence type="ECO:0000313" key="2">
    <source>
        <dbReference type="EMBL" id="KAF6160989.1"/>
    </source>
</evidence>
<dbReference type="AlphaFoldDB" id="A0A7J7N1B7"/>
<sequence length="75" mass="8496">MYRPSVLAEKASPGTNPFGEHGKQQYESENVKIKSVEEWIAQHGKEPSLAIGLQACQISVDDGEHIYEARSPWWR</sequence>
<gene>
    <name evidence="2" type="ORF">GIB67_007630</name>
</gene>
<dbReference type="EMBL" id="JACGCM010001144">
    <property type="protein sequence ID" value="KAF6160989.1"/>
    <property type="molecule type" value="Genomic_DNA"/>
</dbReference>
<accession>A0A7J7N1B7</accession>
<evidence type="ECO:0000313" key="3">
    <source>
        <dbReference type="Proteomes" id="UP000541444"/>
    </source>
</evidence>
<reference evidence="2 3" key="1">
    <citation type="journal article" date="2020" name="IScience">
        <title>Genome Sequencing of the Endangered Kingdonia uniflora (Circaeasteraceae, Ranunculales) Reveals Potential Mechanisms of Evolutionary Specialization.</title>
        <authorList>
            <person name="Sun Y."/>
            <person name="Deng T."/>
            <person name="Zhang A."/>
            <person name="Moore M.J."/>
            <person name="Landis J.B."/>
            <person name="Lin N."/>
            <person name="Zhang H."/>
            <person name="Zhang X."/>
            <person name="Huang J."/>
            <person name="Zhang X."/>
            <person name="Sun H."/>
            <person name="Wang H."/>
        </authorList>
    </citation>
    <scope>NUCLEOTIDE SEQUENCE [LARGE SCALE GENOMIC DNA]</scope>
    <source>
        <strain evidence="2">TB1705</strain>
        <tissue evidence="2">Leaf</tissue>
    </source>
</reference>
<keyword evidence="3" id="KW-1185">Reference proteome</keyword>
<proteinExistence type="predicted"/>
<protein>
    <submittedName>
        <fullName evidence="2">Uncharacterized protein</fullName>
    </submittedName>
</protein>
<feature type="region of interest" description="Disordered" evidence="1">
    <location>
        <begin position="1"/>
        <end position="26"/>
    </location>
</feature>
<evidence type="ECO:0000256" key="1">
    <source>
        <dbReference type="SAM" id="MobiDB-lite"/>
    </source>
</evidence>
<comment type="caution">
    <text evidence="2">The sequence shown here is derived from an EMBL/GenBank/DDBJ whole genome shotgun (WGS) entry which is preliminary data.</text>
</comment>